<keyword evidence="1" id="KW-0472">Membrane</keyword>
<keyword evidence="1" id="KW-0812">Transmembrane</keyword>
<organism evidence="2 3">
    <name type="scientific">Camelimonas fluminis</name>
    <dbReference type="NCBI Taxonomy" id="1576911"/>
    <lineage>
        <taxon>Bacteria</taxon>
        <taxon>Pseudomonadati</taxon>
        <taxon>Pseudomonadota</taxon>
        <taxon>Alphaproteobacteria</taxon>
        <taxon>Hyphomicrobiales</taxon>
        <taxon>Chelatococcaceae</taxon>
        <taxon>Camelimonas</taxon>
    </lineage>
</organism>
<keyword evidence="1" id="KW-1133">Transmembrane helix</keyword>
<dbReference type="RefSeq" id="WP_191320928.1">
    <property type="nucleotide sequence ID" value="NZ_BNCG01000031.1"/>
</dbReference>
<name>A0ABV7UNB6_9HYPH</name>
<proteinExistence type="predicted"/>
<comment type="caution">
    <text evidence="2">The sequence shown here is derived from an EMBL/GenBank/DDBJ whole genome shotgun (WGS) entry which is preliminary data.</text>
</comment>
<evidence type="ECO:0000313" key="2">
    <source>
        <dbReference type="EMBL" id="MFC3640245.1"/>
    </source>
</evidence>
<dbReference type="EMBL" id="JBHRYC010000136">
    <property type="protein sequence ID" value="MFC3640245.1"/>
    <property type="molecule type" value="Genomic_DNA"/>
</dbReference>
<keyword evidence="3" id="KW-1185">Reference proteome</keyword>
<sequence>MTWLISNWRLASGAAAGLAVVGAVWWIDSRGYERGSEAAKSEITKQDRSAVDAANEASANRRLCVDAGGLWDVSTGNCRRR</sequence>
<evidence type="ECO:0000313" key="3">
    <source>
        <dbReference type="Proteomes" id="UP001595704"/>
    </source>
</evidence>
<evidence type="ECO:0000256" key="1">
    <source>
        <dbReference type="SAM" id="Phobius"/>
    </source>
</evidence>
<reference evidence="3" key="1">
    <citation type="journal article" date="2019" name="Int. J. Syst. Evol. Microbiol.">
        <title>The Global Catalogue of Microorganisms (GCM) 10K type strain sequencing project: providing services to taxonomists for standard genome sequencing and annotation.</title>
        <authorList>
            <consortium name="The Broad Institute Genomics Platform"/>
            <consortium name="The Broad Institute Genome Sequencing Center for Infectious Disease"/>
            <person name="Wu L."/>
            <person name="Ma J."/>
        </authorList>
    </citation>
    <scope>NUCLEOTIDE SEQUENCE [LARGE SCALE GENOMIC DNA]</scope>
    <source>
        <strain evidence="3">KCTC 42282</strain>
    </source>
</reference>
<accession>A0ABV7UNB6</accession>
<feature type="transmembrane region" description="Helical" evidence="1">
    <location>
        <begin position="6"/>
        <end position="27"/>
    </location>
</feature>
<gene>
    <name evidence="2" type="ORF">ACFONL_23210</name>
</gene>
<dbReference type="Proteomes" id="UP001595704">
    <property type="component" value="Unassembled WGS sequence"/>
</dbReference>
<protein>
    <submittedName>
        <fullName evidence="2">Uncharacterized protein</fullName>
    </submittedName>
</protein>